<dbReference type="OrthoDB" id="7875917at2"/>
<accession>A0A2T0VY36</accession>
<name>A0A2T0VY36_9RHOB</name>
<comment type="caution">
    <text evidence="2">The sequence shown here is derived from an EMBL/GenBank/DDBJ whole genome shotgun (WGS) entry which is preliminary data.</text>
</comment>
<reference evidence="2 3" key="1">
    <citation type="submission" date="2018-03" db="EMBL/GenBank/DDBJ databases">
        <title>Genomic Encyclopedia of Archaeal and Bacterial Type Strains, Phase II (KMG-II): from individual species to whole genera.</title>
        <authorList>
            <person name="Goeker M."/>
        </authorList>
    </citation>
    <scope>NUCLEOTIDE SEQUENCE [LARGE SCALE GENOMIC DNA]</scope>
    <source>
        <strain evidence="2 3">DSM 101533</strain>
    </source>
</reference>
<gene>
    <name evidence="2" type="ORF">CLV80_10614</name>
</gene>
<organism evidence="2 3">
    <name type="scientific">Yoonia maritima</name>
    <dbReference type="NCBI Taxonomy" id="1435347"/>
    <lineage>
        <taxon>Bacteria</taxon>
        <taxon>Pseudomonadati</taxon>
        <taxon>Pseudomonadota</taxon>
        <taxon>Alphaproteobacteria</taxon>
        <taxon>Rhodobacterales</taxon>
        <taxon>Paracoccaceae</taxon>
        <taxon>Yoonia</taxon>
    </lineage>
</organism>
<dbReference type="RefSeq" id="WP_106357681.1">
    <property type="nucleotide sequence ID" value="NZ_PVTP01000006.1"/>
</dbReference>
<evidence type="ECO:0000256" key="1">
    <source>
        <dbReference type="SAM" id="Phobius"/>
    </source>
</evidence>
<evidence type="ECO:0000313" key="2">
    <source>
        <dbReference type="EMBL" id="PRY77170.1"/>
    </source>
</evidence>
<proteinExistence type="predicted"/>
<sequence>MAEGITTVDAMLSGLHDIRLPEAAPGGLISEILVAVGYGLLLAYLTSLVLGYFLRGPATDAGSLTDQIAALADLPEDDRAVALLHMIQIHAPAALPTELYARAGIPPIDELEAMLLKSEAQNA</sequence>
<keyword evidence="1" id="KW-1133">Transmembrane helix</keyword>
<dbReference type="AlphaFoldDB" id="A0A2T0VY36"/>
<protein>
    <submittedName>
        <fullName evidence="2">Uncharacterized protein</fullName>
    </submittedName>
</protein>
<dbReference type="EMBL" id="PVTP01000006">
    <property type="protein sequence ID" value="PRY77170.1"/>
    <property type="molecule type" value="Genomic_DNA"/>
</dbReference>
<keyword evidence="1" id="KW-0812">Transmembrane</keyword>
<keyword evidence="1" id="KW-0472">Membrane</keyword>
<feature type="transmembrane region" description="Helical" evidence="1">
    <location>
        <begin position="32"/>
        <end position="54"/>
    </location>
</feature>
<keyword evidence="3" id="KW-1185">Reference proteome</keyword>
<evidence type="ECO:0000313" key="3">
    <source>
        <dbReference type="Proteomes" id="UP000238007"/>
    </source>
</evidence>
<dbReference type="Proteomes" id="UP000238007">
    <property type="component" value="Unassembled WGS sequence"/>
</dbReference>